<evidence type="ECO:0000313" key="2">
    <source>
        <dbReference type="Proteomes" id="UP000248259"/>
    </source>
</evidence>
<dbReference type="Proteomes" id="UP000248259">
    <property type="component" value="Unassembled WGS sequence"/>
</dbReference>
<organism evidence="1 2">
    <name type="scientific">Parazoarcus communis SWub3 = DSM 12120</name>
    <dbReference type="NCBI Taxonomy" id="1121029"/>
    <lineage>
        <taxon>Bacteria</taxon>
        <taxon>Pseudomonadati</taxon>
        <taxon>Pseudomonadota</taxon>
        <taxon>Betaproteobacteria</taxon>
        <taxon>Rhodocyclales</taxon>
        <taxon>Zoogloeaceae</taxon>
        <taxon>Parazoarcus</taxon>
    </lineage>
</organism>
<proteinExistence type="predicted"/>
<comment type="caution">
    <text evidence="1">The sequence shown here is derived from an EMBL/GenBank/DDBJ whole genome shotgun (WGS) entry which is preliminary data.</text>
</comment>
<dbReference type="RefSeq" id="WP_110523655.1">
    <property type="nucleotide sequence ID" value="NZ_QKOE01000004.1"/>
</dbReference>
<name>A0A323UZ87_9RHOO</name>
<keyword evidence="2" id="KW-1185">Reference proteome</keyword>
<protein>
    <submittedName>
        <fullName evidence="1">Uncharacterized protein</fullName>
    </submittedName>
</protein>
<evidence type="ECO:0000313" key="1">
    <source>
        <dbReference type="EMBL" id="PZA17010.1"/>
    </source>
</evidence>
<sequence>MNAAATPDCCTAPAAGTRCTAALPDNPQCAPNYHFGMLLGVEDFRAEQGFHVGRLRRHQRLLHGSGVVAGFPVTFDAASGELRVGPGHALDALGRDLMLEQSRCVSLPLWWAKHRDEEGFDDIEPGTTLFSLDIVACYSACLDRPVPAIAEPCAGDSADIAHARVCETVVLKLVRPTAAPATPANLVQVWLGQAEPERDVEGELLPDHRWLSEALAALSSLSPPQRASARQALLPEVLARSIAATSPFAPPSPAIEHPHCLRLARLDQVRILADGEGWRVELGELRLGVRDSLLPSAMLQALVLHEPADIAAGPQVSSASLADDRVALVFDHALAAASVAPAAFALSAFDATTGWTLLTVTATSIDDSDPAAPVVGLVLDQAPSGQLLRITVIGTGSAPLLGLDLIPAGAASADSDGRDLTTTVSIQG</sequence>
<dbReference type="EMBL" id="QKOE01000004">
    <property type="protein sequence ID" value="PZA17010.1"/>
    <property type="molecule type" value="Genomic_DNA"/>
</dbReference>
<reference evidence="1 2" key="1">
    <citation type="submission" date="2018-06" db="EMBL/GenBank/DDBJ databases">
        <title>Azoarcus communis strain SWub3 genome.</title>
        <authorList>
            <person name="Zorraquino Salvo V."/>
            <person name="Toubiana D."/>
            <person name="Blumwald E."/>
        </authorList>
    </citation>
    <scope>NUCLEOTIDE SEQUENCE [LARGE SCALE GENOMIC DNA]</scope>
    <source>
        <strain evidence="1 2">SWub3</strain>
    </source>
</reference>
<gene>
    <name evidence="1" type="ORF">DNK49_07125</name>
</gene>
<dbReference type="OrthoDB" id="147470at2"/>
<dbReference type="AlphaFoldDB" id="A0A323UZ87"/>
<accession>A0A323UZ87</accession>